<gene>
    <name evidence="4" type="ORF">C1280_23135</name>
</gene>
<name>A0A2Z3HD48_9BACT</name>
<dbReference type="AlphaFoldDB" id="A0A2Z3HD48"/>
<evidence type="ECO:0000259" key="3">
    <source>
        <dbReference type="Pfam" id="PF13439"/>
    </source>
</evidence>
<keyword evidence="1 4" id="KW-0808">Transferase</keyword>
<dbReference type="InterPro" id="IPR001296">
    <property type="entry name" value="Glyco_trans_1"/>
</dbReference>
<dbReference type="PANTHER" id="PTHR46401">
    <property type="entry name" value="GLYCOSYLTRANSFERASE WBBK-RELATED"/>
    <property type="match status" value="1"/>
</dbReference>
<dbReference type="SUPFAM" id="SSF53756">
    <property type="entry name" value="UDP-Glycosyltransferase/glycogen phosphorylase"/>
    <property type="match status" value="1"/>
</dbReference>
<evidence type="ECO:0000259" key="2">
    <source>
        <dbReference type="Pfam" id="PF00534"/>
    </source>
</evidence>
<dbReference type="EMBL" id="CP025958">
    <property type="protein sequence ID" value="AWM39604.1"/>
    <property type="molecule type" value="Genomic_DNA"/>
</dbReference>
<evidence type="ECO:0000313" key="5">
    <source>
        <dbReference type="Proteomes" id="UP000245802"/>
    </source>
</evidence>
<dbReference type="InterPro" id="IPR028098">
    <property type="entry name" value="Glyco_trans_4-like_N"/>
</dbReference>
<feature type="domain" description="Glycosyl transferase family 1" evidence="2">
    <location>
        <begin position="198"/>
        <end position="349"/>
    </location>
</feature>
<dbReference type="Gene3D" id="3.40.50.2000">
    <property type="entry name" value="Glycogen Phosphorylase B"/>
    <property type="match status" value="2"/>
</dbReference>
<dbReference type="GO" id="GO:0009103">
    <property type="term" value="P:lipopolysaccharide biosynthetic process"/>
    <property type="evidence" value="ECO:0007669"/>
    <property type="project" value="TreeGrafter"/>
</dbReference>
<dbReference type="GO" id="GO:0016757">
    <property type="term" value="F:glycosyltransferase activity"/>
    <property type="evidence" value="ECO:0007669"/>
    <property type="project" value="TreeGrafter"/>
</dbReference>
<sequence>MNRPIIVLDGGGLDVPVPRNGQFRYVSDLLRGLADIAPPARFVFLGGTPEPQPEFAGVFEARSRWRYEHFPRTHGRGSMVLDQLRLAIVLWRLKADLCHSLHTALPVLAPCPVVGTVLDLMFELFPEYAQAVRSRPYRLFRWAARHQARRLVCISATTADDVKRLWRVPSSRIDVIQLGTNFLGHSTAVAVAEVLAHDRVVLSPYNLEPRKNLAGLLRAFARCRPACAQLVLYGRAAVTPQREAEFDALVAELGLAPKVIRVGYVTDAELRWLYRRASVFVFPSLYEGFGYPVLEAMAAGARVVARTASAPAEVVGPAGVLVETADPEQLASAIDRLLADSERASVLGRLAAARAEEYTVSRMAEQTWRVYQKALGRCDQT</sequence>
<protein>
    <submittedName>
        <fullName evidence="4">Glycosyltransferase family 1 protein</fullName>
    </submittedName>
</protein>
<organism evidence="4 5">
    <name type="scientific">Gemmata obscuriglobus</name>
    <dbReference type="NCBI Taxonomy" id="114"/>
    <lineage>
        <taxon>Bacteria</taxon>
        <taxon>Pseudomonadati</taxon>
        <taxon>Planctomycetota</taxon>
        <taxon>Planctomycetia</taxon>
        <taxon>Gemmatales</taxon>
        <taxon>Gemmataceae</taxon>
        <taxon>Gemmata</taxon>
    </lineage>
</organism>
<dbReference type="CDD" id="cd03809">
    <property type="entry name" value="GT4_MtfB-like"/>
    <property type="match status" value="1"/>
</dbReference>
<keyword evidence="5" id="KW-1185">Reference proteome</keyword>
<dbReference type="Pfam" id="PF13439">
    <property type="entry name" value="Glyco_transf_4"/>
    <property type="match status" value="1"/>
</dbReference>
<feature type="domain" description="Glycosyltransferase subfamily 4-like N-terminal" evidence="3">
    <location>
        <begin position="20"/>
        <end position="180"/>
    </location>
</feature>
<evidence type="ECO:0000256" key="1">
    <source>
        <dbReference type="ARBA" id="ARBA00022679"/>
    </source>
</evidence>
<accession>A0A2Z3HD48</accession>
<dbReference type="PANTHER" id="PTHR46401:SF2">
    <property type="entry name" value="GLYCOSYLTRANSFERASE WBBK-RELATED"/>
    <property type="match status" value="1"/>
</dbReference>
<proteinExistence type="predicted"/>
<reference evidence="4 5" key="1">
    <citation type="submission" date="2018-01" db="EMBL/GenBank/DDBJ databases">
        <title>G. obscuriglobus.</title>
        <authorList>
            <person name="Franke J."/>
            <person name="Blomberg W."/>
            <person name="Selmecki A."/>
        </authorList>
    </citation>
    <scope>NUCLEOTIDE SEQUENCE [LARGE SCALE GENOMIC DNA]</scope>
    <source>
        <strain evidence="4 5">DSM 5831</strain>
    </source>
</reference>
<dbReference type="RefSeq" id="WP_071529237.1">
    <property type="nucleotide sequence ID" value="NZ_CP025958.1"/>
</dbReference>
<dbReference type="KEGG" id="gog:C1280_23135"/>
<dbReference type="Pfam" id="PF00534">
    <property type="entry name" value="Glycos_transf_1"/>
    <property type="match status" value="1"/>
</dbReference>
<evidence type="ECO:0000313" key="4">
    <source>
        <dbReference type="EMBL" id="AWM39604.1"/>
    </source>
</evidence>
<dbReference type="OrthoDB" id="283384at2"/>
<dbReference type="Proteomes" id="UP000245802">
    <property type="component" value="Chromosome"/>
</dbReference>